<organism evidence="1 2">
    <name type="scientific">Ceratodon purpureus</name>
    <name type="common">Fire moss</name>
    <name type="synonym">Dicranum purpureum</name>
    <dbReference type="NCBI Taxonomy" id="3225"/>
    <lineage>
        <taxon>Eukaryota</taxon>
        <taxon>Viridiplantae</taxon>
        <taxon>Streptophyta</taxon>
        <taxon>Embryophyta</taxon>
        <taxon>Bryophyta</taxon>
        <taxon>Bryophytina</taxon>
        <taxon>Bryopsida</taxon>
        <taxon>Dicranidae</taxon>
        <taxon>Pseudoditrichales</taxon>
        <taxon>Ditrichaceae</taxon>
        <taxon>Ceratodon</taxon>
    </lineage>
</organism>
<dbReference type="AlphaFoldDB" id="A0A8T0HH43"/>
<gene>
    <name evidence="1" type="ORF">KC19_6G184400</name>
</gene>
<feature type="non-terminal residue" evidence="1">
    <location>
        <position position="116"/>
    </location>
</feature>
<protein>
    <submittedName>
        <fullName evidence="1">Uncharacterized protein</fullName>
    </submittedName>
</protein>
<reference evidence="1 2" key="1">
    <citation type="submission" date="2020-06" db="EMBL/GenBank/DDBJ databases">
        <title>WGS assembly of Ceratodon purpureus strain R40.</title>
        <authorList>
            <person name="Carey S.B."/>
            <person name="Jenkins J."/>
            <person name="Shu S."/>
            <person name="Lovell J.T."/>
            <person name="Sreedasyam A."/>
            <person name="Maumus F."/>
            <person name="Tiley G.P."/>
            <person name="Fernandez-Pozo N."/>
            <person name="Barry K."/>
            <person name="Chen C."/>
            <person name="Wang M."/>
            <person name="Lipzen A."/>
            <person name="Daum C."/>
            <person name="Saski C.A."/>
            <person name="Payton A.C."/>
            <person name="Mcbreen J.C."/>
            <person name="Conrad R.E."/>
            <person name="Kollar L.M."/>
            <person name="Olsson S."/>
            <person name="Huttunen S."/>
            <person name="Landis J.B."/>
            <person name="Wickett N.J."/>
            <person name="Johnson M.G."/>
            <person name="Rensing S.A."/>
            <person name="Grimwood J."/>
            <person name="Schmutz J."/>
            <person name="Mcdaniel S.F."/>
        </authorList>
    </citation>
    <scope>NUCLEOTIDE SEQUENCE [LARGE SCALE GENOMIC DNA]</scope>
    <source>
        <strain evidence="1 2">R40</strain>
    </source>
</reference>
<dbReference type="Proteomes" id="UP000822688">
    <property type="component" value="Chromosome 6"/>
</dbReference>
<feature type="non-terminal residue" evidence="1">
    <location>
        <position position="1"/>
    </location>
</feature>
<evidence type="ECO:0000313" key="1">
    <source>
        <dbReference type="EMBL" id="KAG0570740.1"/>
    </source>
</evidence>
<accession>A0A8T0HH43</accession>
<sequence>IDEEDFLERLFNNLQPMIEGNRKNHWFNKHVTNFKSLNNMSISVCVLSQKVIHTIFDMHDTGSKSCFEEKDGAKVEKLSLLLNVRSDSERLVSKDFYMVGSMKDKGERSSSILSIN</sequence>
<comment type="caution">
    <text evidence="1">The sequence shown here is derived from an EMBL/GenBank/DDBJ whole genome shotgun (WGS) entry which is preliminary data.</text>
</comment>
<dbReference type="EMBL" id="CM026427">
    <property type="protein sequence ID" value="KAG0570740.1"/>
    <property type="molecule type" value="Genomic_DNA"/>
</dbReference>
<proteinExistence type="predicted"/>
<keyword evidence="2" id="KW-1185">Reference proteome</keyword>
<evidence type="ECO:0000313" key="2">
    <source>
        <dbReference type="Proteomes" id="UP000822688"/>
    </source>
</evidence>
<name>A0A8T0HH43_CERPU</name>